<proteinExistence type="predicted"/>
<dbReference type="Pfam" id="PF12672">
    <property type="entry name" value="DUF3793"/>
    <property type="match status" value="1"/>
</dbReference>
<sequence length="199" mass="23057">MPAEVLSYFLKHEDIRLKLRFQIVLQCAPFLKGKKVSCGITMEDSMYNELYNILGGSGISYRRLSAAEGRCLVLFYREKELSEYLNRVGIRSFIREFGYIEMGLDEMLERLSCRTALFSREESGYPHEIGIFFGYPVEDVQGFIRNAGREYLFLGYWKVYSNPMAAKMIFKEYDQAKVCAVNEFLTGKSIKDIACNKED</sequence>
<evidence type="ECO:0000313" key="1">
    <source>
        <dbReference type="EMBL" id="RGC27748.1"/>
    </source>
</evidence>
<gene>
    <name evidence="1" type="ORF">DWX41_17815</name>
</gene>
<comment type="caution">
    <text evidence="1">The sequence shown here is derived from an EMBL/GenBank/DDBJ whole genome shotgun (WGS) entry which is preliminary data.</text>
</comment>
<organism evidence="1 2">
    <name type="scientific">Hungatella hathewayi</name>
    <dbReference type="NCBI Taxonomy" id="154046"/>
    <lineage>
        <taxon>Bacteria</taxon>
        <taxon>Bacillati</taxon>
        <taxon>Bacillota</taxon>
        <taxon>Clostridia</taxon>
        <taxon>Lachnospirales</taxon>
        <taxon>Lachnospiraceae</taxon>
        <taxon>Hungatella</taxon>
    </lineage>
</organism>
<dbReference type="Proteomes" id="UP000261111">
    <property type="component" value="Unassembled WGS sequence"/>
</dbReference>
<reference evidence="1 2" key="1">
    <citation type="submission" date="2018-08" db="EMBL/GenBank/DDBJ databases">
        <title>A genome reference for cultivated species of the human gut microbiota.</title>
        <authorList>
            <person name="Zou Y."/>
            <person name="Xue W."/>
            <person name="Luo G."/>
        </authorList>
    </citation>
    <scope>NUCLEOTIDE SEQUENCE [LARGE SCALE GENOMIC DNA]</scope>
    <source>
        <strain evidence="1 2">AF19-21</strain>
    </source>
</reference>
<dbReference type="AlphaFoldDB" id="A0A3E2WKV0"/>
<evidence type="ECO:0000313" key="2">
    <source>
        <dbReference type="Proteomes" id="UP000261111"/>
    </source>
</evidence>
<accession>A0A3E2WKV0</accession>
<protein>
    <submittedName>
        <fullName evidence="1">DUF3793 family protein</fullName>
    </submittedName>
</protein>
<dbReference type="InterPro" id="IPR024523">
    <property type="entry name" value="DUF3793"/>
</dbReference>
<dbReference type="EMBL" id="QVIA01000023">
    <property type="protein sequence ID" value="RGC27748.1"/>
    <property type="molecule type" value="Genomic_DNA"/>
</dbReference>
<dbReference type="RefSeq" id="WP_117441174.1">
    <property type="nucleotide sequence ID" value="NZ_QVIA01000023.1"/>
</dbReference>
<name>A0A3E2WKV0_9FIRM</name>